<dbReference type="STRING" id="945553.A0A0D2NQ46"/>
<gene>
    <name evidence="10" type="ORF">HYPSUDRAFT_42718</name>
</gene>
<evidence type="ECO:0000256" key="7">
    <source>
        <dbReference type="SAM" id="MobiDB-lite"/>
    </source>
</evidence>
<dbReference type="InterPro" id="IPR045095">
    <property type="entry name" value="ACDP"/>
</dbReference>
<reference evidence="11" key="1">
    <citation type="submission" date="2014-04" db="EMBL/GenBank/DDBJ databases">
        <title>Evolutionary Origins and Diversification of the Mycorrhizal Mutualists.</title>
        <authorList>
            <consortium name="DOE Joint Genome Institute"/>
            <consortium name="Mycorrhizal Genomics Consortium"/>
            <person name="Kohler A."/>
            <person name="Kuo A."/>
            <person name="Nagy L.G."/>
            <person name="Floudas D."/>
            <person name="Copeland A."/>
            <person name="Barry K.W."/>
            <person name="Cichocki N."/>
            <person name="Veneault-Fourrey C."/>
            <person name="LaButti K."/>
            <person name="Lindquist E.A."/>
            <person name="Lipzen A."/>
            <person name="Lundell T."/>
            <person name="Morin E."/>
            <person name="Murat C."/>
            <person name="Riley R."/>
            <person name="Ohm R."/>
            <person name="Sun H."/>
            <person name="Tunlid A."/>
            <person name="Henrissat B."/>
            <person name="Grigoriev I.V."/>
            <person name="Hibbett D.S."/>
            <person name="Martin F."/>
        </authorList>
    </citation>
    <scope>NUCLEOTIDE SEQUENCE [LARGE SCALE GENOMIC DNA]</scope>
    <source>
        <strain evidence="11">FD-334 SS-4</strain>
    </source>
</reference>
<dbReference type="Pfam" id="PF01595">
    <property type="entry name" value="CNNM"/>
    <property type="match status" value="1"/>
</dbReference>
<dbReference type="OrthoDB" id="5353557at2759"/>
<dbReference type="Proteomes" id="UP000054270">
    <property type="component" value="Unassembled WGS sequence"/>
</dbReference>
<accession>A0A0D2NQ46</accession>
<keyword evidence="11" id="KW-1185">Reference proteome</keyword>
<dbReference type="FunFam" id="3.10.580.10:FF:000006">
    <property type="entry name" value="DUF21 and CBS domain protein"/>
    <property type="match status" value="1"/>
</dbReference>
<evidence type="ECO:0000313" key="11">
    <source>
        <dbReference type="Proteomes" id="UP000054270"/>
    </source>
</evidence>
<feature type="compositionally biased region" description="Low complexity" evidence="7">
    <location>
        <begin position="412"/>
        <end position="422"/>
    </location>
</feature>
<feature type="region of interest" description="Disordered" evidence="7">
    <location>
        <begin position="411"/>
        <end position="430"/>
    </location>
</feature>
<feature type="transmembrane region" description="Helical" evidence="8">
    <location>
        <begin position="102"/>
        <end position="123"/>
    </location>
</feature>
<evidence type="ECO:0000256" key="3">
    <source>
        <dbReference type="ARBA" id="ARBA00022737"/>
    </source>
</evidence>
<name>A0A0D2NQ46_HYPSF</name>
<keyword evidence="5 6" id="KW-0472">Membrane</keyword>
<keyword evidence="2 6" id="KW-0812">Transmembrane</keyword>
<keyword evidence="4 6" id="KW-1133">Transmembrane helix</keyword>
<feature type="transmembrane region" description="Helical" evidence="8">
    <location>
        <begin position="129"/>
        <end position="149"/>
    </location>
</feature>
<evidence type="ECO:0000256" key="5">
    <source>
        <dbReference type="ARBA" id="ARBA00023136"/>
    </source>
</evidence>
<protein>
    <recommendedName>
        <fullName evidence="9">CNNM transmembrane domain-containing protein</fullName>
    </recommendedName>
</protein>
<dbReference type="OMA" id="TCQPEDE"/>
<feature type="transmembrane region" description="Helical" evidence="8">
    <location>
        <begin position="161"/>
        <end position="181"/>
    </location>
</feature>
<dbReference type="AlphaFoldDB" id="A0A0D2NQ46"/>
<evidence type="ECO:0000256" key="6">
    <source>
        <dbReference type="PROSITE-ProRule" id="PRU01193"/>
    </source>
</evidence>
<evidence type="ECO:0000256" key="4">
    <source>
        <dbReference type="ARBA" id="ARBA00022989"/>
    </source>
</evidence>
<evidence type="ECO:0000259" key="9">
    <source>
        <dbReference type="PROSITE" id="PS51846"/>
    </source>
</evidence>
<dbReference type="InterPro" id="IPR046342">
    <property type="entry name" value="CBS_dom_sf"/>
</dbReference>
<organism evidence="10 11">
    <name type="scientific">Hypholoma sublateritium (strain FD-334 SS-4)</name>
    <dbReference type="NCBI Taxonomy" id="945553"/>
    <lineage>
        <taxon>Eukaryota</taxon>
        <taxon>Fungi</taxon>
        <taxon>Dikarya</taxon>
        <taxon>Basidiomycota</taxon>
        <taxon>Agaricomycotina</taxon>
        <taxon>Agaricomycetes</taxon>
        <taxon>Agaricomycetidae</taxon>
        <taxon>Agaricales</taxon>
        <taxon>Agaricineae</taxon>
        <taxon>Strophariaceae</taxon>
        <taxon>Hypholoma</taxon>
    </lineage>
</organism>
<dbReference type="PANTHER" id="PTHR12064">
    <property type="entry name" value="METAL TRANSPORTER CNNM"/>
    <property type="match status" value="1"/>
</dbReference>
<dbReference type="GO" id="GO:0030026">
    <property type="term" value="P:intracellular manganese ion homeostasis"/>
    <property type="evidence" value="ECO:0007669"/>
    <property type="project" value="TreeGrafter"/>
</dbReference>
<dbReference type="Gene3D" id="3.10.580.10">
    <property type="entry name" value="CBS-domain"/>
    <property type="match status" value="1"/>
</dbReference>
<evidence type="ECO:0000313" key="10">
    <source>
        <dbReference type="EMBL" id="KJA20894.1"/>
    </source>
</evidence>
<dbReference type="GO" id="GO:0016020">
    <property type="term" value="C:membrane"/>
    <property type="evidence" value="ECO:0007669"/>
    <property type="project" value="UniProtKB-SubCell"/>
</dbReference>
<dbReference type="SUPFAM" id="SSF54631">
    <property type="entry name" value="CBS-domain pair"/>
    <property type="match status" value="1"/>
</dbReference>
<feature type="transmembrane region" description="Helical" evidence="8">
    <location>
        <begin position="43"/>
        <end position="67"/>
    </location>
</feature>
<sequence>MKLRVPSLVILLRVMYASSHMTKSNGKHKTGHPGAEPWSPDFWYHVIVSIVLVLAGGIFAGLTLGLMGLDQMHLRVLATSSENLAQKRNAQKVLKLMHHGKHWVLVVLLLSNVIINESLPIFLDSALGGGYMAIAISTTTIGILPTSIIPQAVSVRYGLYIGARCAPFVLGLMYILAPVAWPIAKVLDWVLGTREDGTYKKAELKTFLQFHQTGDEPLRDEEITILNGVLELNTKKVASIMTPLKDTVILGADDILDYAAVHAILQSGYSRFPVHAKGKHGIFIGLLLVKTLLTYDPKRGLPVSSFPLSILPEAPPSINCFQALDYFQTGRAHLLLISKTPGIQGGAIGIITLEGEILAEEIVDETDQYEDNRSKRRARRQTTAKILGGIVERRRQRSSFTETSSLVDYIRSSSPDSYHESSPTQHYGSV</sequence>
<feature type="domain" description="CNNM transmembrane" evidence="9">
    <location>
        <begin position="38"/>
        <end position="222"/>
    </location>
</feature>
<dbReference type="InterPro" id="IPR002550">
    <property type="entry name" value="CNNM"/>
</dbReference>
<evidence type="ECO:0000256" key="1">
    <source>
        <dbReference type="ARBA" id="ARBA00004141"/>
    </source>
</evidence>
<dbReference type="PANTHER" id="PTHR12064:SF97">
    <property type="entry name" value="METAL TRANSPORTER CNNM-5"/>
    <property type="match status" value="1"/>
</dbReference>
<dbReference type="PROSITE" id="PS51846">
    <property type="entry name" value="CNNM"/>
    <property type="match status" value="1"/>
</dbReference>
<dbReference type="GO" id="GO:0010960">
    <property type="term" value="P:magnesium ion homeostasis"/>
    <property type="evidence" value="ECO:0007669"/>
    <property type="project" value="InterPro"/>
</dbReference>
<dbReference type="GO" id="GO:0005737">
    <property type="term" value="C:cytoplasm"/>
    <property type="evidence" value="ECO:0007669"/>
    <property type="project" value="TreeGrafter"/>
</dbReference>
<comment type="subcellular location">
    <subcellularLocation>
        <location evidence="1">Membrane</location>
        <topology evidence="1">Multi-pass membrane protein</topology>
    </subcellularLocation>
</comment>
<evidence type="ECO:0000256" key="8">
    <source>
        <dbReference type="SAM" id="Phobius"/>
    </source>
</evidence>
<evidence type="ECO:0000256" key="2">
    <source>
        <dbReference type="ARBA" id="ARBA00022692"/>
    </source>
</evidence>
<proteinExistence type="predicted"/>
<dbReference type="EMBL" id="KN817563">
    <property type="protein sequence ID" value="KJA20894.1"/>
    <property type="molecule type" value="Genomic_DNA"/>
</dbReference>
<keyword evidence="3" id="KW-0677">Repeat</keyword>